<comment type="caution">
    <text evidence="2">The sequence shown here is derived from an EMBL/GenBank/DDBJ whole genome shotgun (WGS) entry which is preliminary data.</text>
</comment>
<gene>
    <name evidence="2" type="ORF">CC78DRAFT_620148</name>
</gene>
<organism evidence="2 3">
    <name type="scientific">Lojkania enalia</name>
    <dbReference type="NCBI Taxonomy" id="147567"/>
    <lineage>
        <taxon>Eukaryota</taxon>
        <taxon>Fungi</taxon>
        <taxon>Dikarya</taxon>
        <taxon>Ascomycota</taxon>
        <taxon>Pezizomycotina</taxon>
        <taxon>Dothideomycetes</taxon>
        <taxon>Pleosporomycetidae</taxon>
        <taxon>Pleosporales</taxon>
        <taxon>Pleosporales incertae sedis</taxon>
        <taxon>Lojkania</taxon>
    </lineage>
</organism>
<dbReference type="AlphaFoldDB" id="A0A9P4K1S6"/>
<evidence type="ECO:0000313" key="2">
    <source>
        <dbReference type="EMBL" id="KAF2260558.1"/>
    </source>
</evidence>
<reference evidence="3" key="1">
    <citation type="journal article" date="2020" name="Stud. Mycol.">
        <title>101 Dothideomycetes genomes: A test case for predicting lifestyles and emergence of pathogens.</title>
        <authorList>
            <person name="Haridas S."/>
            <person name="Albert R."/>
            <person name="Binder M."/>
            <person name="Bloem J."/>
            <person name="LaButti K."/>
            <person name="Salamov A."/>
            <person name="Andreopoulos B."/>
            <person name="Baker S."/>
            <person name="Barry K."/>
            <person name="Bills G."/>
            <person name="Bluhm B."/>
            <person name="Cannon C."/>
            <person name="Castanera R."/>
            <person name="Culley D."/>
            <person name="Daum C."/>
            <person name="Ezra D."/>
            <person name="Gonzalez J."/>
            <person name="Henrissat B."/>
            <person name="Kuo A."/>
            <person name="Liang C."/>
            <person name="Lipzen A."/>
            <person name="Lutzoni F."/>
            <person name="Magnuson J."/>
            <person name="Mondo S."/>
            <person name="Nolan M."/>
            <person name="Ohm R."/>
            <person name="Pangilinan J."/>
            <person name="Park H.-J."/>
            <person name="Ramirez L."/>
            <person name="Alfaro M."/>
            <person name="Sun H."/>
            <person name="Tritt A."/>
            <person name="Yoshinaga Y."/>
            <person name="Zwiers L.-H."/>
            <person name="Turgeon B."/>
            <person name="Goodwin S."/>
            <person name="Spatafora J."/>
            <person name="Crous P."/>
            <person name="Grigoriev I."/>
        </authorList>
    </citation>
    <scope>NUCLEOTIDE SEQUENCE [LARGE SCALE GENOMIC DNA]</scope>
    <source>
        <strain evidence="3">CBS 304.66</strain>
    </source>
</reference>
<evidence type="ECO:0008006" key="4">
    <source>
        <dbReference type="Google" id="ProtNLM"/>
    </source>
</evidence>
<feature type="region of interest" description="Disordered" evidence="1">
    <location>
        <begin position="417"/>
        <end position="450"/>
    </location>
</feature>
<evidence type="ECO:0000313" key="3">
    <source>
        <dbReference type="Proteomes" id="UP000800093"/>
    </source>
</evidence>
<feature type="region of interest" description="Disordered" evidence="1">
    <location>
        <begin position="1"/>
        <end position="55"/>
    </location>
</feature>
<proteinExistence type="predicted"/>
<sequence>MVEMTLTPKKRSLSPSIEGFPTAKKAKAQHGSASGEQSTSSIRPSGTAHGGDEAKLTLGNAPVELIDKHVRIMGKIFPSGIIPKPYDPDEVFQNIYLGESEFVFGHEGDCSLSQNTSRKELTLKNGTTATSLESKIINEGREGDIKSLFHPIQLDTRAPRFNDDWGRVPYPGPDGPQPRRGSPPARTSNAVTNPPLFEDRKAKFELGRYQVVDGVTIDQRDMLVISLIDMRPKSAYDRNPRRMPNKYQCGYGVPRDWSCSRTIKALNDRRFTAIERVTLDQRWSDIEREYLTTLFVEFPDASITEITERFNWRFKNDFIEVSTAFNFHDLHPGRTIESVRAEYLAYKKEYDNGKVPSSRAKPKKSIRAKELEELEDILLEKNFGERLTPKSPRQTRRNKREIENDRRIAEMLKVQAATKTTPTSEREFKAATPKRKNWNETTKRPTPVTTGIDATVTGALAVVLPPSPLTPLDEELYSLAVGNSPDDIQHSPLRSMASSDSVKSVEFLEPGETWVMHPGNRHPEAYARHRSI</sequence>
<dbReference type="Proteomes" id="UP000800093">
    <property type="component" value="Unassembled WGS sequence"/>
</dbReference>
<feature type="compositionally biased region" description="Polar residues" evidence="1">
    <location>
        <begin position="31"/>
        <end position="44"/>
    </location>
</feature>
<protein>
    <recommendedName>
        <fullName evidence="4">Myb-like domain-containing protein</fullName>
    </recommendedName>
</protein>
<name>A0A9P4K1S6_9PLEO</name>
<dbReference type="EMBL" id="ML986678">
    <property type="protein sequence ID" value="KAF2260558.1"/>
    <property type="molecule type" value="Genomic_DNA"/>
</dbReference>
<dbReference type="OrthoDB" id="3786150at2759"/>
<accession>A0A9P4K1S6</accession>
<feature type="region of interest" description="Disordered" evidence="1">
    <location>
        <begin position="160"/>
        <end position="193"/>
    </location>
</feature>
<keyword evidence="3" id="KW-1185">Reference proteome</keyword>
<evidence type="ECO:0000256" key="1">
    <source>
        <dbReference type="SAM" id="MobiDB-lite"/>
    </source>
</evidence>